<gene>
    <name evidence="1" type="ORF">M409DRAFT_70894</name>
</gene>
<dbReference type="AlphaFoldDB" id="A0A6A6C172"/>
<keyword evidence="2" id="KW-1185">Reference proteome</keyword>
<dbReference type="OrthoDB" id="3452821at2759"/>
<dbReference type="RefSeq" id="XP_033660458.1">
    <property type="nucleotide sequence ID" value="XM_033818949.1"/>
</dbReference>
<protein>
    <recommendedName>
        <fullName evidence="3">Cupin 2 conserved barrel domain-containing protein</fullName>
    </recommendedName>
</protein>
<dbReference type="SUPFAM" id="SSF51182">
    <property type="entry name" value="RmlC-like cupins"/>
    <property type="match status" value="1"/>
</dbReference>
<dbReference type="InterPro" id="IPR011051">
    <property type="entry name" value="RmlC_Cupin_sf"/>
</dbReference>
<dbReference type="InterPro" id="IPR014710">
    <property type="entry name" value="RmlC-like_jellyroll"/>
</dbReference>
<evidence type="ECO:0000313" key="2">
    <source>
        <dbReference type="Proteomes" id="UP000799537"/>
    </source>
</evidence>
<organism evidence="1 2">
    <name type="scientific">Zasmidium cellare ATCC 36951</name>
    <dbReference type="NCBI Taxonomy" id="1080233"/>
    <lineage>
        <taxon>Eukaryota</taxon>
        <taxon>Fungi</taxon>
        <taxon>Dikarya</taxon>
        <taxon>Ascomycota</taxon>
        <taxon>Pezizomycotina</taxon>
        <taxon>Dothideomycetes</taxon>
        <taxon>Dothideomycetidae</taxon>
        <taxon>Mycosphaerellales</taxon>
        <taxon>Mycosphaerellaceae</taxon>
        <taxon>Zasmidium</taxon>
    </lineage>
</organism>
<dbReference type="Proteomes" id="UP000799537">
    <property type="component" value="Unassembled WGS sequence"/>
</dbReference>
<proteinExistence type="predicted"/>
<name>A0A6A6C172_ZASCE</name>
<dbReference type="Gene3D" id="2.60.120.10">
    <property type="entry name" value="Jelly Rolls"/>
    <property type="match status" value="1"/>
</dbReference>
<reference evidence="1" key="1">
    <citation type="journal article" date="2020" name="Stud. Mycol.">
        <title>101 Dothideomycetes genomes: a test case for predicting lifestyles and emergence of pathogens.</title>
        <authorList>
            <person name="Haridas S."/>
            <person name="Albert R."/>
            <person name="Binder M."/>
            <person name="Bloem J."/>
            <person name="Labutti K."/>
            <person name="Salamov A."/>
            <person name="Andreopoulos B."/>
            <person name="Baker S."/>
            <person name="Barry K."/>
            <person name="Bills G."/>
            <person name="Bluhm B."/>
            <person name="Cannon C."/>
            <person name="Castanera R."/>
            <person name="Culley D."/>
            <person name="Daum C."/>
            <person name="Ezra D."/>
            <person name="Gonzalez J."/>
            <person name="Henrissat B."/>
            <person name="Kuo A."/>
            <person name="Liang C."/>
            <person name="Lipzen A."/>
            <person name="Lutzoni F."/>
            <person name="Magnuson J."/>
            <person name="Mondo S."/>
            <person name="Nolan M."/>
            <person name="Ohm R."/>
            <person name="Pangilinan J."/>
            <person name="Park H.-J."/>
            <person name="Ramirez L."/>
            <person name="Alfaro M."/>
            <person name="Sun H."/>
            <person name="Tritt A."/>
            <person name="Yoshinaga Y."/>
            <person name="Zwiers L.-H."/>
            <person name="Turgeon B."/>
            <person name="Goodwin S."/>
            <person name="Spatafora J."/>
            <person name="Crous P."/>
            <person name="Grigoriev I."/>
        </authorList>
    </citation>
    <scope>NUCLEOTIDE SEQUENCE</scope>
    <source>
        <strain evidence="1">ATCC 36951</strain>
    </source>
</reference>
<dbReference type="GeneID" id="54572221"/>
<dbReference type="EMBL" id="ML993635">
    <property type="protein sequence ID" value="KAF2159569.1"/>
    <property type="molecule type" value="Genomic_DNA"/>
</dbReference>
<evidence type="ECO:0000313" key="1">
    <source>
        <dbReference type="EMBL" id="KAF2159569.1"/>
    </source>
</evidence>
<sequence length="170" mass="18410">MESPPDVGVVFDHGSRITHGDAANVKKPFDAVALTMHELSPSTDYRLPRHIHMSIDTTRLVDERIMILHGVGLVEMAGEVFAVAPGSLVTTVGGVPHTFTACPAGVRLPHGIVSTGTFTMVYEYEEPTSFFPTKSTTVVKNAADYEPWEGSLDEIKFPKLTAGEVSRKGE</sequence>
<evidence type="ECO:0008006" key="3">
    <source>
        <dbReference type="Google" id="ProtNLM"/>
    </source>
</evidence>
<accession>A0A6A6C172</accession>